<accession>A0ACC1HWD1</accession>
<reference evidence="1" key="1">
    <citation type="submission" date="2022-06" db="EMBL/GenBank/DDBJ databases">
        <title>Phylogenomic reconstructions and comparative analyses of Kickxellomycotina fungi.</title>
        <authorList>
            <person name="Reynolds N.K."/>
            <person name="Stajich J.E."/>
            <person name="Barry K."/>
            <person name="Grigoriev I.V."/>
            <person name="Crous P."/>
            <person name="Smith M.E."/>
        </authorList>
    </citation>
    <scope>NUCLEOTIDE SEQUENCE</scope>
    <source>
        <strain evidence="1">RSA 2271</strain>
    </source>
</reference>
<protein>
    <submittedName>
        <fullName evidence="1">Dipeptidylpeptidase</fullName>
    </submittedName>
</protein>
<sequence>MAPKLIPLVAQFACWCGAMIVATGLLAHAVGSLSHSQSPSLSIPAAIQQEGLRPLNIELFHALDAISIPRLIPGVPDKAIYGLRSYYQVNDTSYLVPHLLDLATAQSVQLLPAEECKDINMIFPIDNSHYGYTINSTLHIRGLPLASNSGAGTHFNYTWPVDVWGFSYNADTKRLFFLSSVYPNMTLEQTAEHDEYLSKHKFDSARIYDNLWIRHWNRWMIPKKTNIFVTSMVQDSNGNWTIGEPRNLMAGLPHFTSDPNLQPDSNTYTV</sequence>
<proteinExistence type="predicted"/>
<name>A0ACC1HWD1_9FUNG</name>
<dbReference type="EMBL" id="JAMZIH010000094">
    <property type="protein sequence ID" value="KAJ1679966.1"/>
    <property type="molecule type" value="Genomic_DNA"/>
</dbReference>
<keyword evidence="2" id="KW-1185">Reference proteome</keyword>
<evidence type="ECO:0000313" key="1">
    <source>
        <dbReference type="EMBL" id="KAJ1679966.1"/>
    </source>
</evidence>
<organism evidence="1 2">
    <name type="scientific">Spiromyces aspiralis</name>
    <dbReference type="NCBI Taxonomy" id="68401"/>
    <lineage>
        <taxon>Eukaryota</taxon>
        <taxon>Fungi</taxon>
        <taxon>Fungi incertae sedis</taxon>
        <taxon>Zoopagomycota</taxon>
        <taxon>Kickxellomycotina</taxon>
        <taxon>Kickxellomycetes</taxon>
        <taxon>Kickxellales</taxon>
        <taxon>Kickxellaceae</taxon>
        <taxon>Spiromyces</taxon>
    </lineage>
</organism>
<feature type="non-terminal residue" evidence="1">
    <location>
        <position position="270"/>
    </location>
</feature>
<evidence type="ECO:0000313" key="2">
    <source>
        <dbReference type="Proteomes" id="UP001145114"/>
    </source>
</evidence>
<dbReference type="Proteomes" id="UP001145114">
    <property type="component" value="Unassembled WGS sequence"/>
</dbReference>
<comment type="caution">
    <text evidence="1">The sequence shown here is derived from an EMBL/GenBank/DDBJ whole genome shotgun (WGS) entry which is preliminary data.</text>
</comment>
<gene>
    <name evidence="1" type="primary">dpp5_2</name>
    <name evidence="1" type="ORF">EV182_000954</name>
</gene>